<reference evidence="1 2" key="1">
    <citation type="submission" date="2021-05" db="EMBL/GenBank/DDBJ databases">
        <title>Draft Whole Genome Sequencing Of Biosensor Chromobacterium violaceum Strain CV026 Reveals A Regulatory RNA In Chromobacterium violaceum Phenotype Regulatory Network.</title>
        <authorList>
            <person name="Hong K.W."/>
            <person name="Chan K.G."/>
            <person name="Chang C.-Y."/>
        </authorList>
    </citation>
    <scope>NUCLEOTIDE SEQUENCE [LARGE SCALE GENOMIC DNA]</scope>
    <source>
        <strain evidence="1 2">ATCC 31532</strain>
    </source>
</reference>
<dbReference type="GeneID" id="89685728"/>
<dbReference type="RefSeq" id="WP_146008317.1">
    <property type="nucleotide sequence ID" value="NZ_CP142381.1"/>
</dbReference>
<evidence type="ECO:0000313" key="1">
    <source>
        <dbReference type="EMBL" id="MBW8289057.1"/>
    </source>
</evidence>
<dbReference type="EMBL" id="JAHDTB010000014">
    <property type="protein sequence ID" value="MBW8289057.1"/>
    <property type="molecule type" value="Genomic_DNA"/>
</dbReference>
<gene>
    <name evidence="1" type="ORF">KIF53_15595</name>
</gene>
<proteinExistence type="predicted"/>
<organism evidence="1 2">
    <name type="scientific">Chromobacterium subtsugae</name>
    <dbReference type="NCBI Taxonomy" id="251747"/>
    <lineage>
        <taxon>Bacteria</taxon>
        <taxon>Pseudomonadati</taxon>
        <taxon>Pseudomonadota</taxon>
        <taxon>Betaproteobacteria</taxon>
        <taxon>Neisseriales</taxon>
        <taxon>Chromobacteriaceae</taxon>
        <taxon>Chromobacterium</taxon>
    </lineage>
</organism>
<keyword evidence="2" id="KW-1185">Reference proteome</keyword>
<sequence length="71" mass="8084">MKKRTPRRHWQMPQGIPGLPACAEFSPIAERCQSKSIKQLLTAARPAAEWTSHDVNELIYLANTCSELLHR</sequence>
<protein>
    <submittedName>
        <fullName evidence="1">Uncharacterized protein</fullName>
    </submittedName>
</protein>
<dbReference type="Proteomes" id="UP000711178">
    <property type="component" value="Unassembled WGS sequence"/>
</dbReference>
<name>A0ABS7FG88_9NEIS</name>
<accession>A0ABS7FG88</accession>
<evidence type="ECO:0000313" key="2">
    <source>
        <dbReference type="Proteomes" id="UP000711178"/>
    </source>
</evidence>
<comment type="caution">
    <text evidence="1">The sequence shown here is derived from an EMBL/GenBank/DDBJ whole genome shotgun (WGS) entry which is preliminary data.</text>
</comment>